<dbReference type="InterPro" id="IPR050639">
    <property type="entry name" value="SSR_resolvase"/>
</dbReference>
<dbReference type="Proteomes" id="UP000219215">
    <property type="component" value="Chromosome DPRO"/>
</dbReference>
<protein>
    <submittedName>
        <fullName evidence="4">Resolvase domain-containing protein</fullName>
    </submittedName>
</protein>
<gene>
    <name evidence="4" type="ORF">DPRO_2736</name>
</gene>
<name>A0A2C8FAH7_9BACT</name>
<organism evidence="4 5">
    <name type="scientific">Pseudodesulfovibrio profundus</name>
    <dbReference type="NCBI Taxonomy" id="57320"/>
    <lineage>
        <taxon>Bacteria</taxon>
        <taxon>Pseudomonadati</taxon>
        <taxon>Thermodesulfobacteriota</taxon>
        <taxon>Desulfovibrionia</taxon>
        <taxon>Desulfovibrionales</taxon>
        <taxon>Desulfovibrionaceae</taxon>
    </lineage>
</organism>
<dbReference type="AlphaFoldDB" id="A0A2C8FAH7"/>
<sequence>MRAYGYLRVSGSGQIDGDGFIRQQEEIERHSKAIGIEIVRYYREEGVSGTADEADRPAFQEMVSAILKNGVRTIVIEGMDRLAREYRIQESLVIYLASKDITLISARTGEDVTEAMQADPMRKALIQMQGIFSELEKSMLVKKLKAARERKREQTGKCEGRKSLKEGKPDTWREIKRLYRKPRLGKRKSYREIAEALNAEGHTTMAGKPFTAGNLQQIIWREQQK</sequence>
<dbReference type="CDD" id="cd00338">
    <property type="entry name" value="Ser_Recombinase"/>
    <property type="match status" value="1"/>
</dbReference>
<keyword evidence="5" id="KW-1185">Reference proteome</keyword>
<feature type="domain" description="Resolvase/invertase-type recombinase catalytic" evidence="3">
    <location>
        <begin position="2"/>
        <end position="155"/>
    </location>
</feature>
<dbReference type="Pfam" id="PF00239">
    <property type="entry name" value="Resolvase"/>
    <property type="match status" value="1"/>
</dbReference>
<keyword evidence="2" id="KW-0233">DNA recombination</keyword>
<evidence type="ECO:0000256" key="2">
    <source>
        <dbReference type="ARBA" id="ARBA00023172"/>
    </source>
</evidence>
<dbReference type="InterPro" id="IPR036162">
    <property type="entry name" value="Resolvase-like_N_sf"/>
</dbReference>
<dbReference type="OrthoDB" id="128993at2"/>
<dbReference type="PANTHER" id="PTHR30461">
    <property type="entry name" value="DNA-INVERTASE FROM LAMBDOID PROPHAGE"/>
    <property type="match status" value="1"/>
</dbReference>
<dbReference type="RefSeq" id="WP_097012490.1">
    <property type="nucleotide sequence ID" value="NZ_LT907975.1"/>
</dbReference>
<dbReference type="GO" id="GO:0000150">
    <property type="term" value="F:DNA strand exchange activity"/>
    <property type="evidence" value="ECO:0007669"/>
    <property type="project" value="InterPro"/>
</dbReference>
<dbReference type="EMBL" id="LT907975">
    <property type="protein sequence ID" value="SOB59646.1"/>
    <property type="molecule type" value="Genomic_DNA"/>
</dbReference>
<accession>A0A2C8FAH7</accession>
<dbReference type="KEGG" id="pprf:DPRO_2736"/>
<dbReference type="PROSITE" id="PS51736">
    <property type="entry name" value="RECOMBINASES_3"/>
    <property type="match status" value="1"/>
</dbReference>
<dbReference type="SMART" id="SM00857">
    <property type="entry name" value="Resolvase"/>
    <property type="match status" value="1"/>
</dbReference>
<evidence type="ECO:0000259" key="3">
    <source>
        <dbReference type="PROSITE" id="PS51736"/>
    </source>
</evidence>
<keyword evidence="1" id="KW-0238">DNA-binding</keyword>
<dbReference type="InterPro" id="IPR006119">
    <property type="entry name" value="Resolv_N"/>
</dbReference>
<proteinExistence type="predicted"/>
<reference evidence="5" key="1">
    <citation type="submission" date="2017-09" db="EMBL/GenBank/DDBJ databases">
        <authorList>
            <person name="Regsiter A."/>
            <person name="William W."/>
        </authorList>
    </citation>
    <scope>NUCLEOTIDE SEQUENCE [LARGE SCALE GENOMIC DNA]</scope>
    <source>
        <strain evidence="5">500-1</strain>
    </source>
</reference>
<evidence type="ECO:0000256" key="1">
    <source>
        <dbReference type="ARBA" id="ARBA00023125"/>
    </source>
</evidence>
<evidence type="ECO:0000313" key="4">
    <source>
        <dbReference type="EMBL" id="SOB59646.1"/>
    </source>
</evidence>
<dbReference type="SUPFAM" id="SSF53041">
    <property type="entry name" value="Resolvase-like"/>
    <property type="match status" value="1"/>
</dbReference>
<dbReference type="Gene3D" id="3.40.50.1390">
    <property type="entry name" value="Resolvase, N-terminal catalytic domain"/>
    <property type="match status" value="1"/>
</dbReference>
<dbReference type="GO" id="GO:0003677">
    <property type="term" value="F:DNA binding"/>
    <property type="evidence" value="ECO:0007669"/>
    <property type="project" value="UniProtKB-KW"/>
</dbReference>
<evidence type="ECO:0000313" key="5">
    <source>
        <dbReference type="Proteomes" id="UP000219215"/>
    </source>
</evidence>
<dbReference type="PANTHER" id="PTHR30461:SF2">
    <property type="entry name" value="SERINE RECOMBINASE PINE-RELATED"/>
    <property type="match status" value="1"/>
</dbReference>